<feature type="domain" description="D-isomer specific 2-hydroxyacid dehydrogenase NAD-binding" evidence="3">
    <location>
        <begin position="107"/>
        <end position="275"/>
    </location>
</feature>
<dbReference type="InterPro" id="IPR036291">
    <property type="entry name" value="NAD(P)-bd_dom_sf"/>
</dbReference>
<name>A0A1Y5RSG9_9RHOB</name>
<dbReference type="AlphaFoldDB" id="A0A1Y5RSG9"/>
<keyword evidence="4" id="KW-0670">Pyruvate</keyword>
<dbReference type="Proteomes" id="UP000193827">
    <property type="component" value="Unassembled WGS sequence"/>
</dbReference>
<evidence type="ECO:0000259" key="3">
    <source>
        <dbReference type="Pfam" id="PF02826"/>
    </source>
</evidence>
<organism evidence="4 5">
    <name type="scientific">Roseovarius litorisediminis</name>
    <dbReference type="NCBI Taxonomy" id="1312363"/>
    <lineage>
        <taxon>Bacteria</taxon>
        <taxon>Pseudomonadati</taxon>
        <taxon>Pseudomonadota</taxon>
        <taxon>Alphaproteobacteria</taxon>
        <taxon>Rhodobacterales</taxon>
        <taxon>Roseobacteraceae</taxon>
        <taxon>Roseovarius</taxon>
    </lineage>
</organism>
<reference evidence="4 5" key="1">
    <citation type="submission" date="2017-03" db="EMBL/GenBank/DDBJ databases">
        <authorList>
            <person name="Afonso C.L."/>
            <person name="Miller P.J."/>
            <person name="Scott M.A."/>
            <person name="Spackman E."/>
            <person name="Goraichik I."/>
            <person name="Dimitrov K.M."/>
            <person name="Suarez D.L."/>
            <person name="Swayne D.E."/>
        </authorList>
    </citation>
    <scope>NUCLEOTIDE SEQUENCE [LARGE SCALE GENOMIC DNA]</scope>
    <source>
        <strain evidence="4 5">CECT 8287</strain>
    </source>
</reference>
<dbReference type="GO" id="GO:0051287">
    <property type="term" value="F:NAD binding"/>
    <property type="evidence" value="ECO:0007669"/>
    <property type="project" value="InterPro"/>
</dbReference>
<dbReference type="PANTHER" id="PTHR43333">
    <property type="entry name" value="2-HACID_DH_C DOMAIN-CONTAINING PROTEIN"/>
    <property type="match status" value="1"/>
</dbReference>
<evidence type="ECO:0000313" key="4">
    <source>
        <dbReference type="EMBL" id="SLN24348.1"/>
    </source>
</evidence>
<evidence type="ECO:0000256" key="2">
    <source>
        <dbReference type="ARBA" id="ARBA00023027"/>
    </source>
</evidence>
<dbReference type="SUPFAM" id="SSF51735">
    <property type="entry name" value="NAD(P)-binding Rossmann-fold domains"/>
    <property type="match status" value="1"/>
</dbReference>
<keyword evidence="1 4" id="KW-0560">Oxidoreductase</keyword>
<sequence>MSVNVLFAALPERWETYKIPLKTAFSEQGVDANLSMDLPADQVDYIIYAPNSELQDFTPFSRARAVLNLWAGVEDVVGNDTLRIPLARMVDDGLTQGMVEWVTGHALRHHLGMDRHILGQDGVWRKVIPPLASDRPVTLLGLGELGQACALALAGLDFPVTGWSRTTKSVEGITCLSGDEGLRKALSSAEILILLLPLTGETENIINAETLALMPPGAMIINPGRGPLIDDHALLAALETGQIGHATLDVFRQEPLPPEHPFWAHEKVTVTPHIASETRPITSARVIAENVRRGEAGEPFLYLVDRNLGY</sequence>
<protein>
    <submittedName>
        <fullName evidence="4">Glyoxylate/hydroxypyruvate reductase A</fullName>
        <ecNumber evidence="4">1.1.1.79</ecNumber>
    </submittedName>
</protein>
<keyword evidence="5" id="KW-1185">Reference proteome</keyword>
<dbReference type="InterPro" id="IPR006140">
    <property type="entry name" value="D-isomer_DH_NAD-bd"/>
</dbReference>
<dbReference type="EC" id="1.1.1.79" evidence="4"/>
<dbReference type="PANTHER" id="PTHR43333:SF1">
    <property type="entry name" value="D-ISOMER SPECIFIC 2-HYDROXYACID DEHYDROGENASE NAD-BINDING DOMAIN-CONTAINING PROTEIN"/>
    <property type="match status" value="1"/>
</dbReference>
<dbReference type="InterPro" id="IPR029753">
    <property type="entry name" value="D-isomer_DH_CS"/>
</dbReference>
<dbReference type="PROSITE" id="PS00671">
    <property type="entry name" value="D_2_HYDROXYACID_DH_3"/>
    <property type="match status" value="1"/>
</dbReference>
<proteinExistence type="predicted"/>
<dbReference type="Pfam" id="PF02826">
    <property type="entry name" value="2-Hacid_dh_C"/>
    <property type="match status" value="1"/>
</dbReference>
<evidence type="ECO:0000256" key="1">
    <source>
        <dbReference type="ARBA" id="ARBA00023002"/>
    </source>
</evidence>
<dbReference type="RefSeq" id="WP_085891336.1">
    <property type="nucleotide sequence ID" value="NZ_FWFL01000002.1"/>
</dbReference>
<dbReference type="Gene3D" id="3.40.50.720">
    <property type="entry name" value="NAD(P)-binding Rossmann-like Domain"/>
    <property type="match status" value="2"/>
</dbReference>
<dbReference type="EMBL" id="FWFL01000002">
    <property type="protein sequence ID" value="SLN24348.1"/>
    <property type="molecule type" value="Genomic_DNA"/>
</dbReference>
<gene>
    <name evidence="4" type="primary">ghrA</name>
    <name evidence="4" type="ORF">PEL8287_01111</name>
</gene>
<dbReference type="GO" id="GO:0030267">
    <property type="term" value="F:glyoxylate reductase (NADPH) activity"/>
    <property type="evidence" value="ECO:0007669"/>
    <property type="project" value="UniProtKB-EC"/>
</dbReference>
<evidence type="ECO:0000313" key="5">
    <source>
        <dbReference type="Proteomes" id="UP000193827"/>
    </source>
</evidence>
<accession>A0A1Y5RSG9</accession>
<dbReference type="CDD" id="cd12164">
    <property type="entry name" value="GDH_like_2"/>
    <property type="match status" value="1"/>
</dbReference>
<keyword evidence="2" id="KW-0520">NAD</keyword>
<dbReference type="OrthoDB" id="9787219at2"/>